<reference evidence="1" key="1">
    <citation type="submission" date="2013-08" db="EMBL/GenBank/DDBJ databases">
        <authorList>
            <person name="Mendez C."/>
            <person name="Richter M."/>
            <person name="Ferrer M."/>
            <person name="Sanchez J."/>
        </authorList>
    </citation>
    <scope>NUCLEOTIDE SEQUENCE</scope>
</reference>
<sequence>MIDDALPDDWGRRLLAKALTMEGRSMSPPDMLLALRGEGTGALLFTGTPQVPVLSSTLHTRSLTTLLTAAAQFETGVLPADSMFRELLEGSSRAGGARPKALVHNAHGEWIAKFPSRTRDDHHDVVGLEATCLRLARLAGL</sequence>
<gene>
    <name evidence="1" type="ORF">B2A_09573</name>
</gene>
<dbReference type="AlphaFoldDB" id="T0ZIL7"/>
<proteinExistence type="predicted"/>
<reference evidence="1" key="2">
    <citation type="journal article" date="2014" name="ISME J.">
        <title>Microbial stratification in low pH oxic and suboxic macroscopic growths along an acid mine drainage.</title>
        <authorList>
            <person name="Mendez-Garcia C."/>
            <person name="Mesa V."/>
            <person name="Sprenger R.R."/>
            <person name="Richter M."/>
            <person name="Diez M.S."/>
            <person name="Solano J."/>
            <person name="Bargiela R."/>
            <person name="Golyshina O.V."/>
            <person name="Manteca A."/>
            <person name="Ramos J.L."/>
            <person name="Gallego J.R."/>
            <person name="Llorente I."/>
            <person name="Martins Dos Santos V.A."/>
            <person name="Jensen O.N."/>
            <person name="Pelaez A.I."/>
            <person name="Sanchez J."/>
            <person name="Ferrer M."/>
        </authorList>
    </citation>
    <scope>NUCLEOTIDE SEQUENCE</scope>
</reference>
<comment type="caution">
    <text evidence="1">The sequence shown here is derived from an EMBL/GenBank/DDBJ whole genome shotgun (WGS) entry which is preliminary data.</text>
</comment>
<protein>
    <submittedName>
        <fullName evidence="1">Protein containing HipA-like protein</fullName>
    </submittedName>
</protein>
<evidence type="ECO:0000313" key="1">
    <source>
        <dbReference type="EMBL" id="EQD44518.1"/>
    </source>
</evidence>
<name>T0ZIL7_9ZZZZ</name>
<organism evidence="1">
    <name type="scientific">mine drainage metagenome</name>
    <dbReference type="NCBI Taxonomy" id="410659"/>
    <lineage>
        <taxon>unclassified sequences</taxon>
        <taxon>metagenomes</taxon>
        <taxon>ecological metagenomes</taxon>
    </lineage>
</organism>
<dbReference type="EMBL" id="AUZZ01006912">
    <property type="protein sequence ID" value="EQD44518.1"/>
    <property type="molecule type" value="Genomic_DNA"/>
</dbReference>
<feature type="non-terminal residue" evidence="1">
    <location>
        <position position="141"/>
    </location>
</feature>
<accession>T0ZIL7</accession>